<dbReference type="GO" id="GO:0005047">
    <property type="term" value="F:signal recognition particle binding"/>
    <property type="evidence" value="ECO:0007669"/>
    <property type="project" value="TreeGrafter"/>
</dbReference>
<dbReference type="GO" id="GO:0005525">
    <property type="term" value="F:GTP binding"/>
    <property type="evidence" value="ECO:0007669"/>
    <property type="project" value="UniProtKB-UniRule"/>
</dbReference>
<sequence length="339" mass="36965">MFKFFTKKQDDKEHPVDRGEVIPDSSLHPSPPSDQEGFFSRLRAGLSKTRNGFTGRLDRLFLGKKEITQDLLEELEEILFTSDIGVATTQELIEEVQAKVARKELKDPQKLKEALKEMISAFLEVPPRPRSAPLPGEPLVIMVVGVNGVGKTTTIAKAAHRFRSEGKSVILVAADTFRAAAVEQLSIWGERAGVPVIKQQTGADPSAVAFDGVAAALGRKADVVLIDTAGRLHTRTNLMEELQKINRVIGKKLPGAPHEVWLVLDATTGQNAISQAELFNEAVNVTHIVLTKLDGTAKGGIVVGISKELAIPIKLIGIGEKMDDLRSFVPREFVQAIFE</sequence>
<dbReference type="PANTHER" id="PTHR43134:SF1">
    <property type="entry name" value="SIGNAL RECOGNITION PARTICLE RECEPTOR SUBUNIT ALPHA"/>
    <property type="match status" value="1"/>
</dbReference>
<comment type="subcellular location">
    <subcellularLocation>
        <location evidence="10">Cell membrane</location>
        <topology evidence="10">Peripheral membrane protein</topology>
        <orientation evidence="10">Cytoplasmic side</orientation>
    </subcellularLocation>
    <subcellularLocation>
        <location evidence="10">Cytoplasm</location>
    </subcellularLocation>
</comment>
<dbReference type="HAMAP" id="MF_00920">
    <property type="entry name" value="FtsY"/>
    <property type="match status" value="1"/>
</dbReference>
<dbReference type="InterPro" id="IPR003593">
    <property type="entry name" value="AAA+_ATPase"/>
</dbReference>
<dbReference type="InterPro" id="IPR004390">
    <property type="entry name" value="SR_rcpt_FtsY"/>
</dbReference>
<dbReference type="InterPro" id="IPR027417">
    <property type="entry name" value="P-loop_NTPase"/>
</dbReference>
<dbReference type="EC" id="3.6.5.4" evidence="10"/>
<gene>
    <name evidence="10 13" type="primary">ftsY</name>
    <name evidence="13" type="ORF">TRIP_B50639</name>
</gene>
<organism evidence="13">
    <name type="scientific">Uncultured Desulfatiglans sp</name>
    <dbReference type="NCBI Taxonomy" id="1748965"/>
    <lineage>
        <taxon>Bacteria</taxon>
        <taxon>Pseudomonadati</taxon>
        <taxon>Thermodesulfobacteriota</taxon>
        <taxon>Desulfobacteria</taxon>
        <taxon>Desulfatiglandales</taxon>
        <taxon>Desulfatiglandaceae</taxon>
        <taxon>Desulfatiglans</taxon>
        <taxon>environmental samples</taxon>
    </lineage>
</organism>
<name>A0A653AIE7_UNCDX</name>
<keyword evidence="6 10" id="KW-0472">Membrane</keyword>
<dbReference type="PANTHER" id="PTHR43134">
    <property type="entry name" value="SIGNAL RECOGNITION PARTICLE RECEPTOR SUBUNIT ALPHA"/>
    <property type="match status" value="1"/>
</dbReference>
<evidence type="ECO:0000256" key="9">
    <source>
        <dbReference type="ARBA" id="ARBA00053570"/>
    </source>
</evidence>
<evidence type="ECO:0000256" key="6">
    <source>
        <dbReference type="ARBA" id="ARBA00023136"/>
    </source>
</evidence>
<dbReference type="InterPro" id="IPR036225">
    <property type="entry name" value="SRP/SRP_N"/>
</dbReference>
<keyword evidence="4 10" id="KW-0378">Hydrolase</keyword>
<dbReference type="Pfam" id="PF00448">
    <property type="entry name" value="SRP54"/>
    <property type="match status" value="1"/>
</dbReference>
<evidence type="ECO:0000256" key="11">
    <source>
        <dbReference type="SAM" id="MobiDB-lite"/>
    </source>
</evidence>
<dbReference type="Gene3D" id="1.20.120.140">
    <property type="entry name" value="Signal recognition particle SRP54, nucleotide-binding domain"/>
    <property type="match status" value="1"/>
</dbReference>
<dbReference type="Pfam" id="PF02881">
    <property type="entry name" value="SRP54_N"/>
    <property type="match status" value="1"/>
</dbReference>
<keyword evidence="2 10" id="KW-0963">Cytoplasm</keyword>
<dbReference type="InterPro" id="IPR000897">
    <property type="entry name" value="SRP54_GTPase_dom"/>
</dbReference>
<dbReference type="Gene3D" id="3.40.50.300">
    <property type="entry name" value="P-loop containing nucleotide triphosphate hydrolases"/>
    <property type="match status" value="1"/>
</dbReference>
<dbReference type="SMART" id="SM00962">
    <property type="entry name" value="SRP54"/>
    <property type="match status" value="1"/>
</dbReference>
<dbReference type="GO" id="GO:0005886">
    <property type="term" value="C:plasma membrane"/>
    <property type="evidence" value="ECO:0007669"/>
    <property type="project" value="UniProtKB-SubCell"/>
</dbReference>
<dbReference type="SMART" id="SM00382">
    <property type="entry name" value="AAA"/>
    <property type="match status" value="1"/>
</dbReference>
<comment type="function">
    <text evidence="9">Involved in targeting and insertion of nascent membrane proteins into the cytoplasmic membrane. Acts as a receptor for the complex formed by the signal recognition particle (SRP) and the ribosome-nascent chain (RNC). Interaction with SRP-RNC leads to the transfer of the RNC complex to the Sec translocase for insertion into the membrane, the hydrolysis of GTP by both Ffh and FtsY, and the dissociation of the SRP-FtsY complex into the individual components.</text>
</comment>
<evidence type="ECO:0000313" key="13">
    <source>
        <dbReference type="EMBL" id="VBB47844.1"/>
    </source>
</evidence>
<dbReference type="EMBL" id="UPXX01000032">
    <property type="protein sequence ID" value="VBB47844.1"/>
    <property type="molecule type" value="Genomic_DNA"/>
</dbReference>
<dbReference type="CDD" id="cd17874">
    <property type="entry name" value="FtsY"/>
    <property type="match status" value="1"/>
</dbReference>
<feature type="region of interest" description="Disordered" evidence="11">
    <location>
        <begin position="1"/>
        <end position="35"/>
    </location>
</feature>
<evidence type="ECO:0000256" key="4">
    <source>
        <dbReference type="ARBA" id="ARBA00022801"/>
    </source>
</evidence>
<comment type="subunit">
    <text evidence="10">Part of the signal recognition particle protein translocation system, which is composed of SRP and FtsY.</text>
</comment>
<dbReference type="GO" id="GO:0003924">
    <property type="term" value="F:GTPase activity"/>
    <property type="evidence" value="ECO:0007669"/>
    <property type="project" value="UniProtKB-UniRule"/>
</dbReference>
<accession>A0A653AIE7</accession>
<dbReference type="AlphaFoldDB" id="A0A653AIE7"/>
<keyword evidence="7 10" id="KW-0675">Receptor</keyword>
<comment type="catalytic activity">
    <reaction evidence="8 10">
        <text>GTP + H2O = GDP + phosphate + H(+)</text>
        <dbReference type="Rhea" id="RHEA:19669"/>
        <dbReference type="ChEBI" id="CHEBI:15377"/>
        <dbReference type="ChEBI" id="CHEBI:15378"/>
        <dbReference type="ChEBI" id="CHEBI:37565"/>
        <dbReference type="ChEBI" id="CHEBI:43474"/>
        <dbReference type="ChEBI" id="CHEBI:58189"/>
        <dbReference type="EC" id="3.6.5.4"/>
    </reaction>
</comment>
<proteinExistence type="inferred from homology"/>
<dbReference type="GO" id="GO:0006614">
    <property type="term" value="P:SRP-dependent cotranslational protein targeting to membrane"/>
    <property type="evidence" value="ECO:0007669"/>
    <property type="project" value="InterPro"/>
</dbReference>
<dbReference type="NCBIfam" id="TIGR00064">
    <property type="entry name" value="ftsY"/>
    <property type="match status" value="1"/>
</dbReference>
<protein>
    <recommendedName>
        <fullName evidence="10">Signal recognition particle receptor FtsY</fullName>
        <shortName evidence="10">SRP receptor</shortName>
        <ecNumber evidence="10">3.6.5.4</ecNumber>
    </recommendedName>
</protein>
<reference evidence="13" key="1">
    <citation type="submission" date="2018-07" db="EMBL/GenBank/DDBJ databases">
        <authorList>
            <consortium name="Genoscope - CEA"/>
            <person name="William W."/>
        </authorList>
    </citation>
    <scope>NUCLEOTIDE SEQUENCE</scope>
    <source>
        <strain evidence="13">IK1</strain>
    </source>
</reference>
<feature type="binding site" evidence="10">
    <location>
        <begin position="227"/>
        <end position="231"/>
    </location>
    <ligand>
        <name>GTP</name>
        <dbReference type="ChEBI" id="CHEBI:37565"/>
    </ligand>
</feature>
<evidence type="ECO:0000256" key="10">
    <source>
        <dbReference type="HAMAP-Rule" id="MF_00920"/>
    </source>
</evidence>
<dbReference type="FunFam" id="1.20.120.140:FF:000002">
    <property type="entry name" value="Signal recognition particle receptor FtsY"/>
    <property type="match status" value="1"/>
</dbReference>
<feature type="binding site" evidence="10">
    <location>
        <begin position="291"/>
        <end position="294"/>
    </location>
    <ligand>
        <name>GTP</name>
        <dbReference type="ChEBI" id="CHEBI:37565"/>
    </ligand>
</feature>
<evidence type="ECO:0000256" key="2">
    <source>
        <dbReference type="ARBA" id="ARBA00022490"/>
    </source>
</evidence>
<dbReference type="SMART" id="SM00963">
    <property type="entry name" value="SRP54_N"/>
    <property type="match status" value="1"/>
</dbReference>
<dbReference type="SUPFAM" id="SSF47364">
    <property type="entry name" value="Domain of the SRP/SRP receptor G-proteins"/>
    <property type="match status" value="1"/>
</dbReference>
<dbReference type="SUPFAM" id="SSF52540">
    <property type="entry name" value="P-loop containing nucleoside triphosphate hydrolases"/>
    <property type="match status" value="1"/>
</dbReference>
<evidence type="ECO:0000256" key="5">
    <source>
        <dbReference type="ARBA" id="ARBA00023134"/>
    </source>
</evidence>
<dbReference type="FunFam" id="3.40.50.300:FF:000053">
    <property type="entry name" value="Signal recognition particle receptor FtsY"/>
    <property type="match status" value="1"/>
</dbReference>
<keyword evidence="3 10" id="KW-0547">Nucleotide-binding</keyword>
<keyword evidence="5 10" id="KW-0342">GTP-binding</keyword>
<keyword evidence="1 10" id="KW-1003">Cell membrane</keyword>
<comment type="similarity">
    <text evidence="10">Belongs to the GTP-binding SRP family. FtsY subfamily.</text>
</comment>
<dbReference type="InterPro" id="IPR013822">
    <property type="entry name" value="Signal_recog_particl_SRP54_hlx"/>
</dbReference>
<evidence type="ECO:0000256" key="1">
    <source>
        <dbReference type="ARBA" id="ARBA00022475"/>
    </source>
</evidence>
<feature type="compositionally biased region" description="Basic and acidic residues" evidence="11">
    <location>
        <begin position="7"/>
        <end position="21"/>
    </location>
</feature>
<dbReference type="PROSITE" id="PS00300">
    <property type="entry name" value="SRP54"/>
    <property type="match status" value="1"/>
</dbReference>
<feature type="domain" description="SRP54-type proteins GTP-binding" evidence="12">
    <location>
        <begin position="312"/>
        <end position="325"/>
    </location>
</feature>
<evidence type="ECO:0000256" key="8">
    <source>
        <dbReference type="ARBA" id="ARBA00048027"/>
    </source>
</evidence>
<dbReference type="InterPro" id="IPR042101">
    <property type="entry name" value="SRP54_N_sf"/>
</dbReference>
<evidence type="ECO:0000256" key="7">
    <source>
        <dbReference type="ARBA" id="ARBA00023170"/>
    </source>
</evidence>
<evidence type="ECO:0000256" key="3">
    <source>
        <dbReference type="ARBA" id="ARBA00022741"/>
    </source>
</evidence>
<evidence type="ECO:0000259" key="12">
    <source>
        <dbReference type="PROSITE" id="PS00300"/>
    </source>
</evidence>
<dbReference type="GO" id="GO:0005737">
    <property type="term" value="C:cytoplasm"/>
    <property type="evidence" value="ECO:0007669"/>
    <property type="project" value="UniProtKB-SubCell"/>
</dbReference>
<feature type="binding site" evidence="10">
    <location>
        <begin position="145"/>
        <end position="152"/>
    </location>
    <ligand>
        <name>GTP</name>
        <dbReference type="ChEBI" id="CHEBI:37565"/>
    </ligand>
</feature>